<dbReference type="NCBIfam" id="TIGR03592">
    <property type="entry name" value="yidC_oxa1_cterm"/>
    <property type="match status" value="1"/>
</dbReference>
<evidence type="ECO:0000256" key="2">
    <source>
        <dbReference type="ARBA" id="ARBA00022448"/>
    </source>
</evidence>
<keyword evidence="6 11" id="KW-1133">Transmembrane helix</keyword>
<keyword evidence="8" id="KW-0143">Chaperone</keyword>
<proteinExistence type="inferred from homology"/>
<dbReference type="GO" id="GO:0005886">
    <property type="term" value="C:plasma membrane"/>
    <property type="evidence" value="ECO:0007669"/>
    <property type="project" value="UniProtKB-SubCell"/>
</dbReference>
<evidence type="ECO:0000256" key="4">
    <source>
        <dbReference type="ARBA" id="ARBA00022692"/>
    </source>
</evidence>
<evidence type="ECO:0000313" key="14">
    <source>
        <dbReference type="Proteomes" id="UP000030635"/>
    </source>
</evidence>
<evidence type="ECO:0000256" key="1">
    <source>
        <dbReference type="ARBA" id="ARBA00004651"/>
    </source>
</evidence>
<feature type="region of interest" description="Disordered" evidence="10">
    <location>
        <begin position="229"/>
        <end position="258"/>
    </location>
</feature>
<dbReference type="eggNOG" id="COG0706">
    <property type="taxonomic scope" value="Bacteria"/>
</dbReference>
<evidence type="ECO:0000256" key="6">
    <source>
        <dbReference type="ARBA" id="ARBA00022989"/>
    </source>
</evidence>
<keyword evidence="14" id="KW-1185">Reference proteome</keyword>
<feature type="transmembrane region" description="Helical" evidence="11">
    <location>
        <begin position="34"/>
        <end position="55"/>
    </location>
</feature>
<dbReference type="Pfam" id="PF02096">
    <property type="entry name" value="60KD_IMP"/>
    <property type="match status" value="1"/>
</dbReference>
<keyword evidence="5" id="KW-0653">Protein transport</keyword>
<evidence type="ECO:0000256" key="7">
    <source>
        <dbReference type="ARBA" id="ARBA00023136"/>
    </source>
</evidence>
<keyword evidence="3" id="KW-1003">Cell membrane</keyword>
<dbReference type="HOGENOM" id="CLU_036138_4_1_9"/>
<dbReference type="KEGG" id="cbv:U729_1089"/>
<reference evidence="13 14" key="1">
    <citation type="journal article" date="2015" name="Infect. Genet. Evol.">
        <title>Genomic sequences of six botulinum neurotoxin-producing strains representing three clostridial species illustrate the mobility and diversity of botulinum neurotoxin genes.</title>
        <authorList>
            <person name="Smith T.J."/>
            <person name="Hill K.K."/>
            <person name="Xie G."/>
            <person name="Foley B.T."/>
            <person name="Williamson C.H."/>
            <person name="Foster J.T."/>
            <person name="Johnson S.L."/>
            <person name="Chertkov O."/>
            <person name="Teshima H."/>
            <person name="Gibbons H.S."/>
            <person name="Johnsky L.A."/>
            <person name="Karavis M.A."/>
            <person name="Smith L.A."/>
        </authorList>
    </citation>
    <scope>NUCLEOTIDE SEQUENCE [LARGE SCALE GENOMIC DNA]</scope>
    <source>
        <strain evidence="13">Sullivan</strain>
    </source>
</reference>
<feature type="domain" description="Membrane insertase YidC/Oxa/ALB C-terminal" evidence="12">
    <location>
        <begin position="35"/>
        <end position="220"/>
    </location>
</feature>
<feature type="transmembrane region" description="Helical" evidence="11">
    <location>
        <begin position="98"/>
        <end position="121"/>
    </location>
</feature>
<organism evidence="13 14">
    <name type="scientific">Clostridium baratii str. Sullivan</name>
    <dbReference type="NCBI Taxonomy" id="1415775"/>
    <lineage>
        <taxon>Bacteria</taxon>
        <taxon>Bacillati</taxon>
        <taxon>Bacillota</taxon>
        <taxon>Clostridia</taxon>
        <taxon>Eubacteriales</taxon>
        <taxon>Clostridiaceae</taxon>
        <taxon>Clostridium</taxon>
    </lineage>
</organism>
<protein>
    <submittedName>
        <fullName evidence="13">Membrane insertase, YidC/Oxa1 family domain protein</fullName>
    </submittedName>
</protein>
<dbReference type="EMBL" id="CP006905">
    <property type="protein sequence ID" value="AIY83665.1"/>
    <property type="molecule type" value="Genomic_DNA"/>
</dbReference>
<dbReference type="CDD" id="cd20070">
    <property type="entry name" value="5TM_YidC_Alb3"/>
    <property type="match status" value="1"/>
</dbReference>
<feature type="transmembrane region" description="Helical" evidence="11">
    <location>
        <begin position="147"/>
        <end position="165"/>
    </location>
</feature>
<dbReference type="InterPro" id="IPR001708">
    <property type="entry name" value="YidC/ALB3/OXA1/COX18"/>
</dbReference>
<comment type="subcellular location">
    <subcellularLocation>
        <location evidence="1">Cell membrane</location>
        <topology evidence="1">Multi-pass membrane protein</topology>
    </subcellularLocation>
    <subcellularLocation>
        <location evidence="9">Membrane</location>
        <topology evidence="9">Multi-pass membrane protein</topology>
    </subcellularLocation>
</comment>
<keyword evidence="7 11" id="KW-0472">Membrane</keyword>
<dbReference type="STRING" id="1561.NPD11_1912"/>
<accession>A0A0A7FXI8</accession>
<name>A0A0A7FXI8_9CLOT</name>
<keyword evidence="2" id="KW-0813">Transport</keyword>
<dbReference type="PANTHER" id="PTHR12428:SF65">
    <property type="entry name" value="CYTOCHROME C OXIDASE ASSEMBLY PROTEIN COX18, MITOCHONDRIAL"/>
    <property type="match status" value="1"/>
</dbReference>
<dbReference type="AlphaFoldDB" id="A0A0A7FXI8"/>
<evidence type="ECO:0000256" key="5">
    <source>
        <dbReference type="ARBA" id="ARBA00022927"/>
    </source>
</evidence>
<comment type="similarity">
    <text evidence="9">Belongs to the OXA1/ALB3/YidC family.</text>
</comment>
<evidence type="ECO:0000259" key="12">
    <source>
        <dbReference type="Pfam" id="PF02096"/>
    </source>
</evidence>
<feature type="compositionally biased region" description="Basic and acidic residues" evidence="10">
    <location>
        <begin position="229"/>
        <end position="243"/>
    </location>
</feature>
<evidence type="ECO:0000256" key="9">
    <source>
        <dbReference type="RuleBase" id="RU003945"/>
    </source>
</evidence>
<gene>
    <name evidence="13" type="primary">yidC</name>
    <name evidence="13" type="ORF">U729_1089</name>
</gene>
<evidence type="ECO:0000313" key="13">
    <source>
        <dbReference type="EMBL" id="AIY83665.1"/>
    </source>
</evidence>
<dbReference type="GO" id="GO:0051205">
    <property type="term" value="P:protein insertion into membrane"/>
    <property type="evidence" value="ECO:0007669"/>
    <property type="project" value="TreeGrafter"/>
</dbReference>
<evidence type="ECO:0000256" key="3">
    <source>
        <dbReference type="ARBA" id="ARBA00022475"/>
    </source>
</evidence>
<evidence type="ECO:0000256" key="8">
    <source>
        <dbReference type="ARBA" id="ARBA00023186"/>
    </source>
</evidence>
<dbReference type="GO" id="GO:0015031">
    <property type="term" value="P:protein transport"/>
    <property type="evidence" value="ECO:0007669"/>
    <property type="project" value="UniProtKB-KW"/>
</dbReference>
<evidence type="ECO:0000256" key="10">
    <source>
        <dbReference type="SAM" id="MobiDB-lite"/>
    </source>
</evidence>
<dbReference type="GO" id="GO:0032977">
    <property type="term" value="F:membrane insertase activity"/>
    <property type="evidence" value="ECO:0007669"/>
    <property type="project" value="InterPro"/>
</dbReference>
<evidence type="ECO:0000256" key="11">
    <source>
        <dbReference type="SAM" id="Phobius"/>
    </source>
</evidence>
<dbReference type="PRINTS" id="PR00701">
    <property type="entry name" value="60KDINNERMP"/>
</dbReference>
<dbReference type="InterPro" id="IPR028055">
    <property type="entry name" value="YidC/Oxa/ALB_C"/>
</dbReference>
<feature type="transmembrane region" description="Helical" evidence="11">
    <location>
        <begin position="7"/>
        <end position="28"/>
    </location>
</feature>
<feature type="transmembrane region" description="Helical" evidence="11">
    <location>
        <begin position="186"/>
        <end position="206"/>
    </location>
</feature>
<dbReference type="InterPro" id="IPR047196">
    <property type="entry name" value="YidC_ALB_C"/>
</dbReference>
<keyword evidence="4 9" id="KW-0812">Transmembrane</keyword>
<sequence length="258" mass="29440">MMTLFKPIIDFFTIIFDKLHALITSVGITDPGLAYVLSVVVLTIIIKTAVLPFSIKSIKSTRKMQEFQPVIKKVQEKYKNDPQKANMEMMKIYKENNISMTGGCLPMLIPLPILMALYYTFSNPEVVAQIKNVSFLWLPDLSGRDPMVILPVLAALSTFIPSYMMTKANPAAESSGMNMMPMNIGMSLMMGVMSFNFPSLLVIYWITSGVYQLIQTYFLNVRPVMAKKKEQEQEEMEKVEQKNKFAMPEDYNKKKKKK</sequence>
<dbReference type="PANTHER" id="PTHR12428">
    <property type="entry name" value="OXA1"/>
    <property type="match status" value="1"/>
</dbReference>
<dbReference type="Proteomes" id="UP000030635">
    <property type="component" value="Chromosome"/>
</dbReference>